<organism evidence="2 3">
    <name type="scientific">Streptomyces capitiformicae</name>
    <dbReference type="NCBI Taxonomy" id="2014920"/>
    <lineage>
        <taxon>Bacteria</taxon>
        <taxon>Bacillati</taxon>
        <taxon>Actinomycetota</taxon>
        <taxon>Actinomycetes</taxon>
        <taxon>Kitasatosporales</taxon>
        <taxon>Streptomycetaceae</taxon>
        <taxon>Streptomyces</taxon>
    </lineage>
</organism>
<reference evidence="2" key="2">
    <citation type="submission" date="2020-09" db="EMBL/GenBank/DDBJ databases">
        <authorList>
            <person name="Sun Q."/>
            <person name="Zhou Y."/>
        </authorList>
    </citation>
    <scope>NUCLEOTIDE SEQUENCE</scope>
    <source>
        <strain evidence="2">CGMCC 4.7403</strain>
    </source>
</reference>
<feature type="region of interest" description="Disordered" evidence="1">
    <location>
        <begin position="1"/>
        <end position="40"/>
    </location>
</feature>
<protein>
    <submittedName>
        <fullName evidence="2">Uncharacterized protein</fullName>
    </submittedName>
</protein>
<proteinExistence type="predicted"/>
<dbReference type="Proteomes" id="UP000603227">
    <property type="component" value="Unassembled WGS sequence"/>
</dbReference>
<reference evidence="2" key="1">
    <citation type="journal article" date="2014" name="Int. J. Syst. Evol. Microbiol.">
        <title>Complete genome sequence of Corynebacterium casei LMG S-19264T (=DSM 44701T), isolated from a smear-ripened cheese.</title>
        <authorList>
            <consortium name="US DOE Joint Genome Institute (JGI-PGF)"/>
            <person name="Walter F."/>
            <person name="Albersmeier A."/>
            <person name="Kalinowski J."/>
            <person name="Ruckert C."/>
        </authorList>
    </citation>
    <scope>NUCLEOTIDE SEQUENCE</scope>
    <source>
        <strain evidence="2">CGMCC 4.7403</strain>
    </source>
</reference>
<name>A0A918ZPY4_9ACTN</name>
<evidence type="ECO:0000256" key="1">
    <source>
        <dbReference type="SAM" id="MobiDB-lite"/>
    </source>
</evidence>
<keyword evidence="3" id="KW-1185">Reference proteome</keyword>
<evidence type="ECO:0000313" key="2">
    <source>
        <dbReference type="EMBL" id="GHE64328.1"/>
    </source>
</evidence>
<dbReference type="AlphaFoldDB" id="A0A918ZPY4"/>
<accession>A0A918ZPY4</accession>
<dbReference type="EMBL" id="BNAT01000059">
    <property type="protein sequence ID" value="GHE64328.1"/>
    <property type="molecule type" value="Genomic_DNA"/>
</dbReference>
<gene>
    <name evidence="2" type="ORF">GCM10017771_87770</name>
</gene>
<comment type="caution">
    <text evidence="2">The sequence shown here is derived from an EMBL/GenBank/DDBJ whole genome shotgun (WGS) entry which is preliminary data.</text>
</comment>
<evidence type="ECO:0000313" key="3">
    <source>
        <dbReference type="Proteomes" id="UP000603227"/>
    </source>
</evidence>
<feature type="compositionally biased region" description="Basic and acidic residues" evidence="1">
    <location>
        <begin position="1"/>
        <end position="10"/>
    </location>
</feature>
<sequence length="40" mass="4294">MSDPEEHMTDPESAGEVLPDEELDAIAGGDAGRKPRPPYL</sequence>